<evidence type="ECO:0000313" key="2">
    <source>
        <dbReference type="EMBL" id="KQC84932.1"/>
    </source>
</evidence>
<name>A0AAW3JQ31_9FIRM</name>
<gene>
    <name evidence="2" type="ORF">APZ18_09450</name>
</gene>
<dbReference type="AlphaFoldDB" id="A0AAW3JQ31"/>
<dbReference type="InterPro" id="IPR046563">
    <property type="entry name" value="DUF6715"/>
</dbReference>
<organism evidence="2 3">
    <name type="scientific">Butyribacter intestini</name>
    <dbReference type="NCBI Taxonomy" id="1703332"/>
    <lineage>
        <taxon>Bacteria</taxon>
        <taxon>Bacillati</taxon>
        <taxon>Bacillota</taxon>
        <taxon>Clostridia</taxon>
        <taxon>Lachnospirales</taxon>
        <taxon>Lachnospiraceae</taxon>
        <taxon>Butyribacter</taxon>
    </lineage>
</organism>
<reference evidence="2 3" key="1">
    <citation type="submission" date="2015-10" db="EMBL/GenBank/DDBJ databases">
        <title>Butyribacter intestini gen. nov., sp. nov., a butyric acid-producing bacterium of the family Lachnospiraceae isolated from the human faeces.</title>
        <authorList>
            <person name="Zou Y."/>
            <person name="Xue W."/>
            <person name="Luo G."/>
            <person name="Lv M."/>
        </authorList>
    </citation>
    <scope>NUCLEOTIDE SEQUENCE [LARGE SCALE GENOMIC DNA]</scope>
    <source>
        <strain evidence="2 3">TF01-11</strain>
    </source>
</reference>
<comment type="caution">
    <text evidence="2">The sequence shown here is derived from an EMBL/GenBank/DDBJ whole genome shotgun (WGS) entry which is preliminary data.</text>
</comment>
<keyword evidence="1" id="KW-0812">Transmembrane</keyword>
<keyword evidence="1" id="KW-0472">Membrane</keyword>
<dbReference type="Pfam" id="PF20462">
    <property type="entry name" value="DUF6715"/>
    <property type="match status" value="1"/>
</dbReference>
<dbReference type="EMBL" id="LLKB01000005">
    <property type="protein sequence ID" value="KQC84932.1"/>
    <property type="molecule type" value="Genomic_DNA"/>
</dbReference>
<keyword evidence="3" id="KW-1185">Reference proteome</keyword>
<evidence type="ECO:0000256" key="1">
    <source>
        <dbReference type="SAM" id="Phobius"/>
    </source>
</evidence>
<dbReference type="Proteomes" id="UP000050833">
    <property type="component" value="Unassembled WGS sequence"/>
</dbReference>
<sequence>MDKNKKKITSAFFIMLIIVVLAVTGYYVINKKITQDAADEVKLPNTEYGKLLAKDLDTAYPKTPTEVVKLYWRFNQCMYNEDDLSNSEFEGLLKQLRRLYDDEFLSHSDNSWDKMLKNFKLDKKKYKSNKQKISSYIVQDNDDVKFGEEKGKECAILYTNTLVKKGSDRVRLYEKFMCRKDSSGNWKILGWSNAAKEGKKYFDNSEE</sequence>
<keyword evidence="1" id="KW-1133">Transmembrane helix</keyword>
<evidence type="ECO:0008006" key="4">
    <source>
        <dbReference type="Google" id="ProtNLM"/>
    </source>
</evidence>
<feature type="transmembrane region" description="Helical" evidence="1">
    <location>
        <begin position="12"/>
        <end position="29"/>
    </location>
</feature>
<accession>A0AAW3JQ31</accession>
<evidence type="ECO:0000313" key="3">
    <source>
        <dbReference type="Proteomes" id="UP000050833"/>
    </source>
</evidence>
<proteinExistence type="predicted"/>
<protein>
    <recommendedName>
        <fullName evidence="4">DUF4829 domain-containing protein</fullName>
    </recommendedName>
</protein>
<dbReference type="RefSeq" id="WP_022015446.1">
    <property type="nucleotide sequence ID" value="NZ_JAQDCV010000002.1"/>
</dbReference>